<dbReference type="RefSeq" id="WP_134526069.1">
    <property type="nucleotide sequence ID" value="NZ_SOHN01000003.1"/>
</dbReference>
<evidence type="ECO:0000313" key="7">
    <source>
        <dbReference type="Proteomes" id="UP000297626"/>
    </source>
</evidence>
<keyword evidence="3" id="KW-0234">DNA repair</keyword>
<evidence type="ECO:0000259" key="5">
    <source>
        <dbReference type="Pfam" id="PF12705"/>
    </source>
</evidence>
<accession>A0A4R9BUB2</accession>
<keyword evidence="2" id="KW-0067">ATP-binding</keyword>
<dbReference type="InterPro" id="IPR011604">
    <property type="entry name" value="PDDEXK-like_dom_sf"/>
</dbReference>
<keyword evidence="7" id="KW-1185">Reference proteome</keyword>
<evidence type="ECO:0000256" key="3">
    <source>
        <dbReference type="ARBA" id="ARBA00023204"/>
    </source>
</evidence>
<dbReference type="InterPro" id="IPR011335">
    <property type="entry name" value="Restrct_endonuc-II-like"/>
</dbReference>
<dbReference type="Proteomes" id="UP000297626">
    <property type="component" value="Unassembled WGS sequence"/>
</dbReference>
<keyword evidence="2" id="KW-0378">Hydrolase</keyword>
<dbReference type="GO" id="GO:0004386">
    <property type="term" value="F:helicase activity"/>
    <property type="evidence" value="ECO:0007669"/>
    <property type="project" value="UniProtKB-KW"/>
</dbReference>
<evidence type="ECO:0000313" key="6">
    <source>
        <dbReference type="EMBL" id="TFD91223.1"/>
    </source>
</evidence>
<keyword evidence="1" id="KW-0227">DNA damage</keyword>
<comment type="caution">
    <text evidence="6">The sequence shown here is derived from an EMBL/GenBank/DDBJ whole genome shotgun (WGS) entry which is preliminary data.</text>
</comment>
<evidence type="ECO:0000256" key="1">
    <source>
        <dbReference type="ARBA" id="ARBA00022763"/>
    </source>
</evidence>
<keyword evidence="2" id="KW-0347">Helicase</keyword>
<sequence length="180" mass="20118">MNVEQPSVSESFDMLVGLVAAVKAPSRHPTRQRGAQAAQAEQHHRRPRFLRPGCGYRARVRPRTLEALARSAIGSEPGARAPGREHWRELLFAAALDARQTQSTVFEDIADLVYREDDDSLVIVDFKTNIGLSAEQMDAYWHQLSTYADFIHRATCQTVSELALVFCRSDPAQAFPRVAV</sequence>
<dbReference type="SUPFAM" id="SSF52980">
    <property type="entry name" value="Restriction endonuclease-like"/>
    <property type="match status" value="1"/>
</dbReference>
<dbReference type="GO" id="GO:0006281">
    <property type="term" value="P:DNA repair"/>
    <property type="evidence" value="ECO:0007669"/>
    <property type="project" value="UniProtKB-KW"/>
</dbReference>
<dbReference type="AlphaFoldDB" id="A0A4R9BUB2"/>
<organism evidence="6 7">
    <name type="scientific">Cryobacterium serini</name>
    <dbReference type="NCBI Taxonomy" id="1259201"/>
    <lineage>
        <taxon>Bacteria</taxon>
        <taxon>Bacillati</taxon>
        <taxon>Actinomycetota</taxon>
        <taxon>Actinomycetes</taxon>
        <taxon>Micrococcales</taxon>
        <taxon>Microbacteriaceae</taxon>
        <taxon>Cryobacterium</taxon>
    </lineage>
</organism>
<reference evidence="6 7" key="1">
    <citation type="submission" date="2019-03" db="EMBL/GenBank/DDBJ databases">
        <title>Genomics of glacier-inhabiting Cryobacterium strains.</title>
        <authorList>
            <person name="Liu Q."/>
            <person name="Xin Y.-H."/>
        </authorList>
    </citation>
    <scope>NUCLEOTIDE SEQUENCE [LARGE SCALE GENOMIC DNA]</scope>
    <source>
        <strain evidence="6 7">Sr54</strain>
    </source>
</reference>
<feature type="domain" description="PD-(D/E)XK endonuclease-like" evidence="5">
    <location>
        <begin position="40"/>
        <end position="168"/>
    </location>
</feature>
<dbReference type="Pfam" id="PF12705">
    <property type="entry name" value="PDDEXK_1"/>
    <property type="match status" value="1"/>
</dbReference>
<name>A0A4R9BUB2_9MICO</name>
<dbReference type="Gene3D" id="3.90.320.10">
    <property type="match status" value="1"/>
</dbReference>
<dbReference type="InterPro" id="IPR038726">
    <property type="entry name" value="PDDEXK_AddAB-type"/>
</dbReference>
<feature type="region of interest" description="Disordered" evidence="4">
    <location>
        <begin position="25"/>
        <end position="48"/>
    </location>
</feature>
<gene>
    <name evidence="6" type="ORF">E3T51_00455</name>
</gene>
<dbReference type="EMBL" id="SOHN01000003">
    <property type="protein sequence ID" value="TFD91223.1"/>
    <property type="molecule type" value="Genomic_DNA"/>
</dbReference>
<proteinExistence type="predicted"/>
<keyword evidence="2" id="KW-0547">Nucleotide-binding</keyword>
<evidence type="ECO:0000256" key="4">
    <source>
        <dbReference type="SAM" id="MobiDB-lite"/>
    </source>
</evidence>
<protein>
    <recommendedName>
        <fullName evidence="5">PD-(D/E)XK endonuclease-like domain-containing protein</fullName>
    </recommendedName>
</protein>
<evidence type="ECO:0000256" key="2">
    <source>
        <dbReference type="ARBA" id="ARBA00022806"/>
    </source>
</evidence>